<dbReference type="SUPFAM" id="SSF55486">
    <property type="entry name" value="Metalloproteases ('zincins'), catalytic domain"/>
    <property type="match status" value="1"/>
</dbReference>
<keyword evidence="9 12" id="KW-0865">Zymogen</keyword>
<evidence type="ECO:0000256" key="1">
    <source>
        <dbReference type="ARBA" id="ARBA00004613"/>
    </source>
</evidence>
<dbReference type="CDD" id="cd09596">
    <property type="entry name" value="M36"/>
    <property type="match status" value="1"/>
</dbReference>
<feature type="binding site" evidence="11">
    <location>
        <position position="454"/>
    </location>
    <ligand>
        <name>Zn(2+)</name>
        <dbReference type="ChEBI" id="CHEBI:29105"/>
        <note>catalytic</note>
    </ligand>
</feature>
<evidence type="ECO:0000256" key="12">
    <source>
        <dbReference type="RuleBase" id="RU364017"/>
    </source>
</evidence>
<dbReference type="InterPro" id="IPR001842">
    <property type="entry name" value="Peptidase_M36"/>
</dbReference>
<dbReference type="Pfam" id="PF02128">
    <property type="entry name" value="Peptidase_M36"/>
    <property type="match status" value="1"/>
</dbReference>
<sequence length="621" mass="68016">MITPTFRTLLSSVFLAVLCSTYSDASPWPVSSTYSTHHARSVGRGLRVETFHPPTDYKTFGDGLEIPVTFVETTPEDRIVSFVASQLNIDKSSVAYRSGVNGADTLGYVRQSHNGISFVNAVANVALKNNKVVAFGQSFVDTKNIAPSVPSVDVDSAITKAEQALDGKKNEIEPTLGYLARPDGSVALVHVFQVTNEQDGTYYEAHVDAHSGDVLSVTDFVAHASVSASFFIVFTAADMRHLSQYKVLPVWKQSITDGLEIINDPVDVSTSRFGWHSTDGVTFTGNTTGNNVVATAIKTKGGEDYSPTSNNLTFEHTYDPNEDPSTDANLDAAVINAFYLGNVFHDVLYRYGFTEKHFNFQQNNFGLGGEESDPVKINVYDPFRTTNNAFFYTPPDGLPGMCFLLIFDLTDPRRSSALQNDVVIHELTHGLTNRMTGGGTASCMQTIESVGLSEGWSDIVAEWFTRSNSPEVQDFVEGPWLKNDTAGFRSYPYSTAPEVNPLRYSTIADRTDSVHDIGEVWANILHNVYAALVAKHGFSFTARTNSETSEGNVVFLRLLVNALTLQPCNPTFTSARDAWIQADQNLYEGVNKCLLWRVFASRGLGVDASNYEDSEAVPDGC</sequence>
<comment type="subcellular location">
    <subcellularLocation>
        <location evidence="1 12">Secreted</location>
    </subcellularLocation>
</comment>
<dbReference type="PANTHER" id="PTHR33478">
    <property type="entry name" value="EXTRACELLULAR METALLOPROTEINASE MEP"/>
    <property type="match status" value="1"/>
</dbReference>
<feature type="chain" id="PRO_5043088349" description="Extracellular metalloproteinase" evidence="12">
    <location>
        <begin position="26"/>
        <end position="621"/>
    </location>
</feature>
<dbReference type="GO" id="GO:0004222">
    <property type="term" value="F:metalloendopeptidase activity"/>
    <property type="evidence" value="ECO:0007669"/>
    <property type="project" value="InterPro"/>
</dbReference>
<feature type="binding site" evidence="11">
    <location>
        <position position="429"/>
    </location>
    <ligand>
        <name>Zn(2+)</name>
        <dbReference type="ChEBI" id="CHEBI:29105"/>
        <note>catalytic</note>
    </ligand>
</feature>
<proteinExistence type="inferred from homology"/>
<evidence type="ECO:0000256" key="8">
    <source>
        <dbReference type="ARBA" id="ARBA00023049"/>
    </source>
</evidence>
<evidence type="ECO:0000256" key="3">
    <source>
        <dbReference type="ARBA" id="ARBA00022525"/>
    </source>
</evidence>
<evidence type="ECO:0000313" key="13">
    <source>
        <dbReference type="EMBL" id="KAK7045379.1"/>
    </source>
</evidence>
<evidence type="ECO:0000256" key="7">
    <source>
        <dbReference type="ARBA" id="ARBA00022833"/>
    </source>
</evidence>
<keyword evidence="6 12" id="KW-0378">Hydrolase</keyword>
<evidence type="ECO:0000256" key="10">
    <source>
        <dbReference type="PIRSR" id="PIRSR601842-1"/>
    </source>
</evidence>
<keyword evidence="3 12" id="KW-0964">Secreted</keyword>
<dbReference type="Gene3D" id="3.10.170.10">
    <property type="match status" value="1"/>
</dbReference>
<name>A0AAW0D4N8_9AGAR</name>
<keyword evidence="4 12" id="KW-0645">Protease</keyword>
<dbReference type="GO" id="GO:0008270">
    <property type="term" value="F:zinc ion binding"/>
    <property type="evidence" value="ECO:0007669"/>
    <property type="project" value="InterPro"/>
</dbReference>
<keyword evidence="7 11" id="KW-0862">Zinc</keyword>
<evidence type="ECO:0000256" key="6">
    <source>
        <dbReference type="ARBA" id="ARBA00022801"/>
    </source>
</evidence>
<comment type="cofactor">
    <cofactor evidence="11">
        <name>Zn(2+)</name>
        <dbReference type="ChEBI" id="CHEBI:29105"/>
    </cofactor>
    <text evidence="11">Binds 1 zinc ion per subunit.</text>
</comment>
<keyword evidence="5 11" id="KW-0479">Metal-binding</keyword>
<dbReference type="GO" id="GO:0006508">
    <property type="term" value="P:proteolysis"/>
    <property type="evidence" value="ECO:0007669"/>
    <property type="project" value="UniProtKB-KW"/>
</dbReference>
<dbReference type="EC" id="3.4.24.-" evidence="12"/>
<evidence type="ECO:0000313" key="14">
    <source>
        <dbReference type="Proteomes" id="UP001383192"/>
    </source>
</evidence>
<comment type="caution">
    <text evidence="13">The sequence shown here is derived from an EMBL/GenBank/DDBJ whole genome shotgun (WGS) entry which is preliminary data.</text>
</comment>
<dbReference type="Proteomes" id="UP001383192">
    <property type="component" value="Unassembled WGS sequence"/>
</dbReference>
<feature type="signal peptide" evidence="12">
    <location>
        <begin position="1"/>
        <end position="25"/>
    </location>
</feature>
<dbReference type="AlphaFoldDB" id="A0AAW0D4N8"/>
<comment type="similarity">
    <text evidence="2 12">Belongs to the peptidase M36 family.</text>
</comment>
<evidence type="ECO:0000256" key="2">
    <source>
        <dbReference type="ARBA" id="ARBA00006006"/>
    </source>
</evidence>
<feature type="active site" evidence="10">
    <location>
        <position position="426"/>
    </location>
</feature>
<dbReference type="InterPro" id="IPR050371">
    <property type="entry name" value="Fungal_virulence_M36"/>
</dbReference>
<keyword evidence="14" id="KW-1185">Reference proteome</keyword>
<dbReference type="EMBL" id="JAYKXP010000025">
    <property type="protein sequence ID" value="KAK7045379.1"/>
    <property type="molecule type" value="Genomic_DNA"/>
</dbReference>
<evidence type="ECO:0000256" key="11">
    <source>
        <dbReference type="PIRSR" id="PIRSR601842-2"/>
    </source>
</evidence>
<keyword evidence="8 12" id="KW-0482">Metalloprotease</keyword>
<feature type="binding site" evidence="11">
    <location>
        <position position="223"/>
    </location>
    <ligand>
        <name>Zn(2+)</name>
        <dbReference type="ChEBI" id="CHEBI:29105"/>
        <note>catalytic</note>
    </ligand>
</feature>
<accession>A0AAW0D4N8</accession>
<evidence type="ECO:0000256" key="9">
    <source>
        <dbReference type="ARBA" id="ARBA00023145"/>
    </source>
</evidence>
<keyword evidence="12" id="KW-0732">Signal</keyword>
<reference evidence="13 14" key="1">
    <citation type="submission" date="2024-01" db="EMBL/GenBank/DDBJ databases">
        <title>A draft genome for a cacao thread blight-causing isolate of Paramarasmius palmivorus.</title>
        <authorList>
            <person name="Baruah I.K."/>
            <person name="Bukari Y."/>
            <person name="Amoako-Attah I."/>
            <person name="Meinhardt L.W."/>
            <person name="Bailey B.A."/>
            <person name="Cohen S.P."/>
        </authorList>
    </citation>
    <scope>NUCLEOTIDE SEQUENCE [LARGE SCALE GENOMIC DNA]</scope>
    <source>
        <strain evidence="13 14">GH-12</strain>
    </source>
</reference>
<dbReference type="InterPro" id="IPR027268">
    <property type="entry name" value="Peptidase_M4/M1_CTD_sf"/>
</dbReference>
<dbReference type="PRINTS" id="PR00999">
    <property type="entry name" value="FUNGALYSIN"/>
</dbReference>
<dbReference type="Gene3D" id="1.10.390.10">
    <property type="entry name" value="Neutral Protease Domain 2"/>
    <property type="match status" value="1"/>
</dbReference>
<gene>
    <name evidence="13" type="ORF">VNI00_007628</name>
</gene>
<evidence type="ECO:0000256" key="5">
    <source>
        <dbReference type="ARBA" id="ARBA00022723"/>
    </source>
</evidence>
<evidence type="ECO:0000256" key="4">
    <source>
        <dbReference type="ARBA" id="ARBA00022670"/>
    </source>
</evidence>
<dbReference type="PANTHER" id="PTHR33478:SF1">
    <property type="entry name" value="EXTRACELLULAR METALLOPROTEINASE MEP"/>
    <property type="match status" value="1"/>
</dbReference>
<protein>
    <recommendedName>
        <fullName evidence="12">Extracellular metalloproteinase</fullName>
        <ecNumber evidence="12">3.4.24.-</ecNumber>
    </recommendedName>
    <alternativeName>
        <fullName evidence="12">Fungalysin</fullName>
    </alternativeName>
</protein>
<organism evidence="13 14">
    <name type="scientific">Paramarasmius palmivorus</name>
    <dbReference type="NCBI Taxonomy" id="297713"/>
    <lineage>
        <taxon>Eukaryota</taxon>
        <taxon>Fungi</taxon>
        <taxon>Dikarya</taxon>
        <taxon>Basidiomycota</taxon>
        <taxon>Agaricomycotina</taxon>
        <taxon>Agaricomycetes</taxon>
        <taxon>Agaricomycetidae</taxon>
        <taxon>Agaricales</taxon>
        <taxon>Marasmiineae</taxon>
        <taxon>Marasmiaceae</taxon>
        <taxon>Paramarasmius</taxon>
    </lineage>
</organism>
<feature type="binding site" evidence="11">
    <location>
        <position position="425"/>
    </location>
    <ligand>
        <name>Zn(2+)</name>
        <dbReference type="ChEBI" id="CHEBI:29105"/>
        <note>catalytic</note>
    </ligand>
</feature>
<dbReference type="GO" id="GO:0005615">
    <property type="term" value="C:extracellular space"/>
    <property type="evidence" value="ECO:0007669"/>
    <property type="project" value="InterPro"/>
</dbReference>